<proteinExistence type="predicted"/>
<reference evidence="1" key="1">
    <citation type="submission" date="2014-09" db="EMBL/GenBank/DDBJ databases">
        <authorList>
            <person name="Magalhaes I.L.F."/>
            <person name="Oliveira U."/>
            <person name="Santos F.R."/>
            <person name="Vidigal T.H.D.A."/>
            <person name="Brescovit A.D."/>
            <person name="Santos A.J."/>
        </authorList>
    </citation>
    <scope>NUCLEOTIDE SEQUENCE</scope>
    <source>
        <tissue evidence="1">Shoot tissue taken approximately 20 cm above the soil surface</tissue>
    </source>
</reference>
<organism evidence="1">
    <name type="scientific">Arundo donax</name>
    <name type="common">Giant reed</name>
    <name type="synonym">Donax arundinaceus</name>
    <dbReference type="NCBI Taxonomy" id="35708"/>
    <lineage>
        <taxon>Eukaryota</taxon>
        <taxon>Viridiplantae</taxon>
        <taxon>Streptophyta</taxon>
        <taxon>Embryophyta</taxon>
        <taxon>Tracheophyta</taxon>
        <taxon>Spermatophyta</taxon>
        <taxon>Magnoliopsida</taxon>
        <taxon>Liliopsida</taxon>
        <taxon>Poales</taxon>
        <taxon>Poaceae</taxon>
        <taxon>PACMAD clade</taxon>
        <taxon>Arundinoideae</taxon>
        <taxon>Arundineae</taxon>
        <taxon>Arundo</taxon>
    </lineage>
</organism>
<dbReference type="AlphaFoldDB" id="A0A0A9EQE6"/>
<protein>
    <submittedName>
        <fullName evidence="1">Uncharacterized protein</fullName>
    </submittedName>
</protein>
<dbReference type="EMBL" id="GBRH01199648">
    <property type="protein sequence ID" value="JAD98247.1"/>
    <property type="molecule type" value="Transcribed_RNA"/>
</dbReference>
<evidence type="ECO:0000313" key="1">
    <source>
        <dbReference type="EMBL" id="JAD98247.1"/>
    </source>
</evidence>
<name>A0A0A9EQE6_ARUDO</name>
<sequence length="20" mass="2170">MACRPPLCLPSVLAREEGIN</sequence>
<accession>A0A0A9EQE6</accession>
<reference evidence="1" key="2">
    <citation type="journal article" date="2015" name="Data Brief">
        <title>Shoot transcriptome of the giant reed, Arundo donax.</title>
        <authorList>
            <person name="Barrero R.A."/>
            <person name="Guerrero F.D."/>
            <person name="Moolhuijzen P."/>
            <person name="Goolsby J.A."/>
            <person name="Tidwell J."/>
            <person name="Bellgard S.E."/>
            <person name="Bellgard M.I."/>
        </authorList>
    </citation>
    <scope>NUCLEOTIDE SEQUENCE</scope>
    <source>
        <tissue evidence="1">Shoot tissue taken approximately 20 cm above the soil surface</tissue>
    </source>
</reference>